<evidence type="ECO:0000313" key="8">
    <source>
        <dbReference type="EMBL" id="QLG45520.1"/>
    </source>
</evidence>
<keyword evidence="2 4" id="KW-0472">Membrane</keyword>
<proteinExistence type="predicted"/>
<keyword evidence="9" id="KW-1185">Reference proteome</keyword>
<organism evidence="8 9">
    <name type="scientific">Costertonia aggregata</name>
    <dbReference type="NCBI Taxonomy" id="343403"/>
    <lineage>
        <taxon>Bacteria</taxon>
        <taxon>Pseudomonadati</taxon>
        <taxon>Bacteroidota</taxon>
        <taxon>Flavobacteriia</taxon>
        <taxon>Flavobacteriales</taxon>
        <taxon>Flavobacteriaceae</taxon>
        <taxon>Costertonia</taxon>
    </lineage>
</organism>
<evidence type="ECO:0000259" key="7">
    <source>
        <dbReference type="PROSITE" id="PS51123"/>
    </source>
</evidence>
<keyword evidence="6" id="KW-0812">Transmembrane</keyword>
<dbReference type="InterPro" id="IPR036737">
    <property type="entry name" value="OmpA-like_sf"/>
</dbReference>
<reference evidence="8 9" key="1">
    <citation type="journal article" date="2006" name="Int. J. Syst. Evol. Microbiol.">
        <title>Costertonia aggregata gen. nov., sp. nov., a mesophilic marine bacterium of the family Flavobacteriaceae, isolated from a mature biofilm.</title>
        <authorList>
            <person name="Kwon K.K."/>
            <person name="Lee Y.K."/>
            <person name="Lee H.K."/>
        </authorList>
    </citation>
    <scope>NUCLEOTIDE SEQUENCE [LARGE SCALE GENOMIC DNA]</scope>
    <source>
        <strain evidence="8 9">KCCM 42265</strain>
    </source>
</reference>
<gene>
    <name evidence="8" type="ORF">HYG79_09235</name>
</gene>
<sequence length="302" mass="32950">MSKTTTNLIGILLTILAGTYFYITYCSECSVMAKEEPKDEVVVPAVPEATSYPFAFSDGDYAYNVNDNYNFNMSSSSILMPLSQKVTDGISSLRTYLSENAEKVLNVTGYYKSDEANKSAFPNLGLARANAVKNHLAENGIPSAQINTMGLLMDDMVADGVVFKGPVSYGLDNKSEDADAEIQALYEKITTNPLVLYFNTGQAAIDLSAEQRQKVADISRYLDKVENARAKVVGHTDNKGQRASNIKLGQERADFAMGYLVQNGIPETKIITTSEGPDSPVESNATEEGRTKNRRTVITLSK</sequence>
<evidence type="ECO:0000256" key="4">
    <source>
        <dbReference type="PROSITE-ProRule" id="PRU00473"/>
    </source>
</evidence>
<keyword evidence="6" id="KW-1133">Transmembrane helix</keyword>
<protein>
    <submittedName>
        <fullName evidence="8">OmpA family protein</fullName>
    </submittedName>
</protein>
<feature type="domain" description="OmpA-like" evidence="7">
    <location>
        <begin position="185"/>
        <end position="302"/>
    </location>
</feature>
<dbReference type="EMBL" id="CP058595">
    <property type="protein sequence ID" value="QLG45520.1"/>
    <property type="molecule type" value="Genomic_DNA"/>
</dbReference>
<evidence type="ECO:0000256" key="1">
    <source>
        <dbReference type="ARBA" id="ARBA00004442"/>
    </source>
</evidence>
<comment type="subcellular location">
    <subcellularLocation>
        <location evidence="1">Cell outer membrane</location>
    </subcellularLocation>
</comment>
<evidence type="ECO:0000256" key="5">
    <source>
        <dbReference type="SAM" id="MobiDB-lite"/>
    </source>
</evidence>
<evidence type="ECO:0000256" key="6">
    <source>
        <dbReference type="SAM" id="Phobius"/>
    </source>
</evidence>
<evidence type="ECO:0000256" key="3">
    <source>
        <dbReference type="ARBA" id="ARBA00023237"/>
    </source>
</evidence>
<dbReference type="PANTHER" id="PTHR30329">
    <property type="entry name" value="STATOR ELEMENT OF FLAGELLAR MOTOR COMPLEX"/>
    <property type="match status" value="1"/>
</dbReference>
<dbReference type="AlphaFoldDB" id="A0A7H9AQ05"/>
<dbReference type="InterPro" id="IPR006665">
    <property type="entry name" value="OmpA-like"/>
</dbReference>
<dbReference type="PRINTS" id="PR01021">
    <property type="entry name" value="OMPADOMAIN"/>
</dbReference>
<feature type="region of interest" description="Disordered" evidence="5">
    <location>
        <begin position="273"/>
        <end position="302"/>
    </location>
</feature>
<accession>A0A7H9AQ05</accession>
<evidence type="ECO:0000313" key="9">
    <source>
        <dbReference type="Proteomes" id="UP000509302"/>
    </source>
</evidence>
<dbReference type="Pfam" id="PF00691">
    <property type="entry name" value="OmpA"/>
    <property type="match status" value="2"/>
</dbReference>
<dbReference type="GO" id="GO:0009279">
    <property type="term" value="C:cell outer membrane"/>
    <property type="evidence" value="ECO:0007669"/>
    <property type="project" value="UniProtKB-SubCell"/>
</dbReference>
<keyword evidence="3" id="KW-0998">Cell outer membrane</keyword>
<dbReference type="InterPro" id="IPR006664">
    <property type="entry name" value="OMP_bac"/>
</dbReference>
<dbReference type="Gene3D" id="3.30.1330.60">
    <property type="entry name" value="OmpA-like domain"/>
    <property type="match status" value="2"/>
</dbReference>
<feature type="compositionally biased region" description="Polar residues" evidence="5">
    <location>
        <begin position="273"/>
        <end position="286"/>
    </location>
</feature>
<name>A0A7H9AQ05_9FLAO</name>
<dbReference type="RefSeq" id="WP_179241808.1">
    <property type="nucleotide sequence ID" value="NZ_CP058595.1"/>
</dbReference>
<dbReference type="KEGG" id="cagg:HYG79_09235"/>
<evidence type="ECO:0000256" key="2">
    <source>
        <dbReference type="ARBA" id="ARBA00023136"/>
    </source>
</evidence>
<dbReference type="Proteomes" id="UP000509302">
    <property type="component" value="Chromosome"/>
</dbReference>
<dbReference type="PANTHER" id="PTHR30329:SF21">
    <property type="entry name" value="LIPOPROTEIN YIAD-RELATED"/>
    <property type="match status" value="1"/>
</dbReference>
<feature type="transmembrane region" description="Helical" evidence="6">
    <location>
        <begin position="7"/>
        <end position="25"/>
    </location>
</feature>
<dbReference type="CDD" id="cd07185">
    <property type="entry name" value="OmpA_C-like"/>
    <property type="match status" value="1"/>
</dbReference>
<dbReference type="SUPFAM" id="SSF103088">
    <property type="entry name" value="OmpA-like"/>
    <property type="match status" value="2"/>
</dbReference>
<dbReference type="PROSITE" id="PS51123">
    <property type="entry name" value="OMPA_2"/>
    <property type="match status" value="1"/>
</dbReference>
<dbReference type="InterPro" id="IPR050330">
    <property type="entry name" value="Bact_OuterMem_StrucFunc"/>
</dbReference>